<dbReference type="PANTHER" id="PTHR47534:SF3">
    <property type="entry name" value="ALCOHOL DEHYDROGENASE-LIKE C-TERMINAL DOMAIN-CONTAINING PROTEIN"/>
    <property type="match status" value="1"/>
</dbReference>
<protein>
    <recommendedName>
        <fullName evidence="4">NAD(P)-binding protein</fullName>
    </recommendedName>
</protein>
<dbReference type="Pfam" id="PF00106">
    <property type="entry name" value="adh_short"/>
    <property type="match status" value="1"/>
</dbReference>
<dbReference type="InterPro" id="IPR036291">
    <property type="entry name" value="NAD(P)-bd_dom_sf"/>
</dbReference>
<dbReference type="PANTHER" id="PTHR47534">
    <property type="entry name" value="YALI0E05731P"/>
    <property type="match status" value="1"/>
</dbReference>
<dbReference type="RefSeq" id="XP_018391899.1">
    <property type="nucleotide sequence ID" value="XM_018527922.1"/>
</dbReference>
<evidence type="ECO:0008006" key="4">
    <source>
        <dbReference type="Google" id="ProtNLM"/>
    </source>
</evidence>
<dbReference type="KEGG" id="aalt:CC77DRAFT_1056548"/>
<keyword evidence="1" id="KW-0560">Oxidoreductase</keyword>
<dbReference type="OMA" id="WTEGEIS"/>
<evidence type="ECO:0000313" key="3">
    <source>
        <dbReference type="Proteomes" id="UP000077248"/>
    </source>
</evidence>
<dbReference type="GO" id="GO:0016491">
    <property type="term" value="F:oxidoreductase activity"/>
    <property type="evidence" value="ECO:0007669"/>
    <property type="project" value="UniProtKB-KW"/>
</dbReference>
<evidence type="ECO:0000256" key="1">
    <source>
        <dbReference type="ARBA" id="ARBA00023002"/>
    </source>
</evidence>
<dbReference type="Gene3D" id="3.40.50.720">
    <property type="entry name" value="NAD(P)-binding Rossmann-like Domain"/>
    <property type="match status" value="1"/>
</dbReference>
<dbReference type="InterPro" id="IPR002347">
    <property type="entry name" value="SDR_fam"/>
</dbReference>
<keyword evidence="3" id="KW-1185">Reference proteome</keyword>
<dbReference type="VEuPathDB" id="FungiDB:CC77DRAFT_1056548"/>
<dbReference type="Proteomes" id="UP000077248">
    <property type="component" value="Unassembled WGS sequence"/>
</dbReference>
<dbReference type="InterPro" id="IPR052228">
    <property type="entry name" value="Sec_Metab_Biosynth_Oxidored"/>
</dbReference>
<dbReference type="SUPFAM" id="SSF51735">
    <property type="entry name" value="NAD(P)-binding Rossmann-fold domains"/>
    <property type="match status" value="1"/>
</dbReference>
<dbReference type="EMBL" id="KV441469">
    <property type="protein sequence ID" value="OAG26478.1"/>
    <property type="molecule type" value="Genomic_DNA"/>
</dbReference>
<evidence type="ECO:0000313" key="2">
    <source>
        <dbReference type="EMBL" id="OAG26478.1"/>
    </source>
</evidence>
<sequence length="336" mass="37057">MVRISQIKENNAQIDEKSAPRVAVFVGGTSGIGKLTLNAITRLGTRFKAYVIGRQESEAAFKPFIEELHLANANASIIWVEGQISLLSEVQRVCDRIKRLEGSIDLLFMTAGYVNFSGRHNTSEGLEISHALEFYSRICFTQNLLPLLRSSGRARVMSIRSGGMEGDYFFNADDLLLEAPGAFGAMASVRHMGNMNTLALERIAQMPENKNIVFMHCHPGGVRTGNLFRGFQEGSWGSWLAATFMDPVIWLMAYGEEEAAERYLYQITSAAFGGKGILLGAGVVAGKNTKGGREGSLFLVHHTCETTLNEEKLKKLRVSAQDKVWIKTQEIVGPYV</sequence>
<reference evidence="2 3" key="1">
    <citation type="submission" date="2016-05" db="EMBL/GenBank/DDBJ databases">
        <title>Comparative analysis of secretome profiles of manganese(II)-oxidizing ascomycete fungi.</title>
        <authorList>
            <consortium name="DOE Joint Genome Institute"/>
            <person name="Zeiner C.A."/>
            <person name="Purvine S.O."/>
            <person name="Zink E.M."/>
            <person name="Wu S."/>
            <person name="Pasa-Tolic L."/>
            <person name="Chaput D.L."/>
            <person name="Haridas S."/>
            <person name="Grigoriev I.V."/>
            <person name="Santelli C.M."/>
            <person name="Hansel C.M."/>
        </authorList>
    </citation>
    <scope>NUCLEOTIDE SEQUENCE [LARGE SCALE GENOMIC DNA]</scope>
    <source>
        <strain evidence="2 3">SRC1lrK2f</strain>
    </source>
</reference>
<gene>
    <name evidence="2" type="ORF">CC77DRAFT_1056548</name>
</gene>
<accession>A0A177E3W6</accession>
<organism evidence="2 3">
    <name type="scientific">Alternaria alternata</name>
    <name type="common">Alternaria rot fungus</name>
    <name type="synonym">Torula alternata</name>
    <dbReference type="NCBI Taxonomy" id="5599"/>
    <lineage>
        <taxon>Eukaryota</taxon>
        <taxon>Fungi</taxon>
        <taxon>Dikarya</taxon>
        <taxon>Ascomycota</taxon>
        <taxon>Pezizomycotina</taxon>
        <taxon>Dothideomycetes</taxon>
        <taxon>Pleosporomycetidae</taxon>
        <taxon>Pleosporales</taxon>
        <taxon>Pleosporineae</taxon>
        <taxon>Pleosporaceae</taxon>
        <taxon>Alternaria</taxon>
        <taxon>Alternaria sect. Alternaria</taxon>
        <taxon>Alternaria alternata complex</taxon>
    </lineage>
</organism>
<dbReference type="GeneID" id="29113516"/>
<proteinExistence type="predicted"/>
<dbReference type="AlphaFoldDB" id="A0A177E3W6"/>
<name>A0A177E3W6_ALTAL</name>